<feature type="transmembrane region" description="Helical" evidence="1">
    <location>
        <begin position="171"/>
        <end position="190"/>
    </location>
</feature>
<organism evidence="3">
    <name type="scientific">freshwater metagenome</name>
    <dbReference type="NCBI Taxonomy" id="449393"/>
    <lineage>
        <taxon>unclassified sequences</taxon>
        <taxon>metagenomes</taxon>
        <taxon>ecological metagenomes</taxon>
    </lineage>
</organism>
<feature type="transmembrane region" description="Helical" evidence="1">
    <location>
        <begin position="85"/>
        <end position="107"/>
    </location>
</feature>
<evidence type="ECO:0000259" key="2">
    <source>
        <dbReference type="Pfam" id="PF00892"/>
    </source>
</evidence>
<dbReference type="InterPro" id="IPR037185">
    <property type="entry name" value="EmrE-like"/>
</dbReference>
<dbReference type="InterPro" id="IPR000620">
    <property type="entry name" value="EamA_dom"/>
</dbReference>
<evidence type="ECO:0000313" key="3">
    <source>
        <dbReference type="EMBL" id="CAB4682768.1"/>
    </source>
</evidence>
<dbReference type="PANTHER" id="PTHR22911:SF137">
    <property type="entry name" value="SOLUTE CARRIER FAMILY 35 MEMBER G2-RELATED"/>
    <property type="match status" value="1"/>
</dbReference>
<feature type="domain" description="EamA" evidence="2">
    <location>
        <begin position="2"/>
        <end position="131"/>
    </location>
</feature>
<proteinExistence type="predicted"/>
<keyword evidence="1" id="KW-0472">Membrane</keyword>
<keyword evidence="1" id="KW-0812">Transmembrane</keyword>
<dbReference type="GO" id="GO:0016020">
    <property type="term" value="C:membrane"/>
    <property type="evidence" value="ECO:0007669"/>
    <property type="project" value="InterPro"/>
</dbReference>
<feature type="transmembrane region" description="Helical" evidence="1">
    <location>
        <begin position="202"/>
        <end position="222"/>
    </location>
</feature>
<feature type="domain" description="EamA" evidence="2">
    <location>
        <begin position="144"/>
        <end position="275"/>
    </location>
</feature>
<reference evidence="3" key="1">
    <citation type="submission" date="2020-05" db="EMBL/GenBank/DDBJ databases">
        <authorList>
            <person name="Chiriac C."/>
            <person name="Salcher M."/>
            <person name="Ghai R."/>
            <person name="Kavagutti S V."/>
        </authorList>
    </citation>
    <scope>NUCLEOTIDE SEQUENCE</scope>
</reference>
<dbReference type="PANTHER" id="PTHR22911">
    <property type="entry name" value="ACYL-MALONYL CONDENSING ENZYME-RELATED"/>
    <property type="match status" value="1"/>
</dbReference>
<feature type="transmembrane region" description="Helical" evidence="1">
    <location>
        <begin position="60"/>
        <end position="79"/>
    </location>
</feature>
<protein>
    <submittedName>
        <fullName evidence="3">Unannotated protein</fullName>
    </submittedName>
</protein>
<dbReference type="SUPFAM" id="SSF103481">
    <property type="entry name" value="Multidrug resistance efflux transporter EmrE"/>
    <property type="match status" value="1"/>
</dbReference>
<evidence type="ECO:0000256" key="1">
    <source>
        <dbReference type="SAM" id="Phobius"/>
    </source>
</evidence>
<dbReference type="EMBL" id="CAEZXP010000001">
    <property type="protein sequence ID" value="CAB4682768.1"/>
    <property type="molecule type" value="Genomic_DNA"/>
</dbReference>
<keyword evidence="1" id="KW-1133">Transmembrane helix</keyword>
<feature type="transmembrane region" description="Helical" evidence="1">
    <location>
        <begin position="140"/>
        <end position="159"/>
    </location>
</feature>
<accession>A0A6J6NCI1</accession>
<dbReference type="Pfam" id="PF00892">
    <property type="entry name" value="EamA"/>
    <property type="match status" value="2"/>
</dbReference>
<dbReference type="AlphaFoldDB" id="A0A6J6NCI1"/>
<feature type="transmembrane region" description="Helical" evidence="1">
    <location>
        <begin position="228"/>
        <end position="251"/>
    </location>
</feature>
<gene>
    <name evidence="3" type="ORF">UFOPK2399_00060</name>
</gene>
<sequence>MTALLLALGASLTWGVADFVGPWLGRTWGTLRIMLWGQCSGLLFVTVVVAIHGGGPRSGAIGWAVLAALSATIGLVGYYQGIATGTISVVAPIAGASAIVPVIYGIARGDDPSVGQLVGIGAAIVGVAFASMEQQDGKRAAAAGVGLAVLAAVGFGFYFPPMHAAGAADPWWGALLFRFASVGFVSVAVAARRPTLRLPRRVVWIVALVGVGDTLGNILFAAAAGRGLVSLTSVMASLYPVITVGLAAVFLHERISRMQQGGVVLTLVGIGLIST</sequence>
<feature type="transmembrane region" description="Helical" evidence="1">
    <location>
        <begin position="33"/>
        <end position="53"/>
    </location>
</feature>
<name>A0A6J6NCI1_9ZZZZ</name>